<reference evidence="4" key="1">
    <citation type="submission" date="2019-08" db="EMBL/GenBank/DDBJ databases">
        <title>Limnoglobus roseus gen. nov., sp. nov., a novel freshwater planctomycete with a giant genome from the family Gemmataceae.</title>
        <authorList>
            <person name="Kulichevskaya I.S."/>
            <person name="Naumoff D.G."/>
            <person name="Miroshnikov K."/>
            <person name="Ivanova A."/>
            <person name="Philippov D.A."/>
            <person name="Hakobyan A."/>
            <person name="Rijpstra I.C."/>
            <person name="Sinninghe Damste J.S."/>
            <person name="Liesack W."/>
            <person name="Dedysh S.N."/>
        </authorList>
    </citation>
    <scope>NUCLEOTIDE SEQUENCE [LARGE SCALE GENOMIC DNA]</scope>
    <source>
        <strain evidence="4">PX52</strain>
    </source>
</reference>
<dbReference type="RefSeq" id="WP_149109844.1">
    <property type="nucleotide sequence ID" value="NZ_CP042425.1"/>
</dbReference>
<dbReference type="InterPro" id="IPR018391">
    <property type="entry name" value="PQQ_b-propeller_rpt"/>
</dbReference>
<feature type="signal peptide" evidence="1">
    <location>
        <begin position="1"/>
        <end position="19"/>
    </location>
</feature>
<name>A0A5C1A9Y1_9BACT</name>
<sequence>MNWLRTLLAVFATASLAPAADWTQWLGPKRDGSSTEAVEPWKDAPKEVWRKDVGVGFSSPVVAAGRVFVHARVANKEQEEVITFDAKTGTELWRKVYDRAKYSSVLNTGPQATPTVVGKRLYTFGITGVLSCFNAETGDRHWQVDAFKALKANLPRFGVCCSPLVVGNRVIVSVGGKGSSVVAFDTESGEVAWQALDEPASTSSPVLYAAAGKAGKVPGVVFMTTLRVIGLNPLDGTVAWEYPLPFQPSGTSPTPIVAGDRIVTSTMSNGSTAIQFASGETVTADKAWQAKSLSGYFSSGVAAKDRVFLVTNTLKPIPRADLVCVNLSTGDVLWKKDAQGYFHFGLIRTANGKLLLLDDTGTLKLLDATATEFRALCSAKVCGGNLVTPALSDGRLFVRDDAGLACLALVP</sequence>
<dbReference type="Pfam" id="PF13360">
    <property type="entry name" value="PQQ_2"/>
    <property type="match status" value="1"/>
</dbReference>
<protein>
    <submittedName>
        <fullName evidence="3">Alcohol dehydrogenase</fullName>
    </submittedName>
</protein>
<evidence type="ECO:0000313" key="3">
    <source>
        <dbReference type="EMBL" id="QEL14993.1"/>
    </source>
</evidence>
<dbReference type="EMBL" id="CP042425">
    <property type="protein sequence ID" value="QEL14993.1"/>
    <property type="molecule type" value="Genomic_DNA"/>
</dbReference>
<evidence type="ECO:0000259" key="2">
    <source>
        <dbReference type="Pfam" id="PF13360"/>
    </source>
</evidence>
<dbReference type="Proteomes" id="UP000324974">
    <property type="component" value="Chromosome"/>
</dbReference>
<dbReference type="PANTHER" id="PTHR34512:SF30">
    <property type="entry name" value="OUTER MEMBRANE PROTEIN ASSEMBLY FACTOR BAMB"/>
    <property type="match status" value="1"/>
</dbReference>
<proteinExistence type="predicted"/>
<dbReference type="SUPFAM" id="SSF50998">
    <property type="entry name" value="Quinoprotein alcohol dehydrogenase-like"/>
    <property type="match status" value="1"/>
</dbReference>
<keyword evidence="1" id="KW-0732">Signal</keyword>
<accession>A0A5C1A9Y1</accession>
<keyword evidence="4" id="KW-1185">Reference proteome</keyword>
<feature type="domain" description="Pyrrolo-quinoline quinone repeat" evidence="2">
    <location>
        <begin position="79"/>
        <end position="335"/>
    </location>
</feature>
<dbReference type="InterPro" id="IPR011047">
    <property type="entry name" value="Quinoprotein_ADH-like_sf"/>
</dbReference>
<dbReference type="Gene3D" id="2.130.10.10">
    <property type="entry name" value="YVTN repeat-like/Quinoprotein amine dehydrogenase"/>
    <property type="match status" value="1"/>
</dbReference>
<evidence type="ECO:0000256" key="1">
    <source>
        <dbReference type="SAM" id="SignalP"/>
    </source>
</evidence>
<dbReference type="InterPro" id="IPR015943">
    <property type="entry name" value="WD40/YVTN_repeat-like_dom_sf"/>
</dbReference>
<dbReference type="Gene3D" id="2.40.10.480">
    <property type="match status" value="1"/>
</dbReference>
<feature type="chain" id="PRO_5022908942" evidence="1">
    <location>
        <begin position="20"/>
        <end position="411"/>
    </location>
</feature>
<organism evidence="3 4">
    <name type="scientific">Limnoglobus roseus</name>
    <dbReference type="NCBI Taxonomy" id="2598579"/>
    <lineage>
        <taxon>Bacteria</taxon>
        <taxon>Pseudomonadati</taxon>
        <taxon>Planctomycetota</taxon>
        <taxon>Planctomycetia</taxon>
        <taxon>Gemmatales</taxon>
        <taxon>Gemmataceae</taxon>
        <taxon>Limnoglobus</taxon>
    </lineage>
</organism>
<evidence type="ECO:0000313" key="4">
    <source>
        <dbReference type="Proteomes" id="UP000324974"/>
    </source>
</evidence>
<dbReference type="KEGG" id="lrs:PX52LOC_01898"/>
<dbReference type="PANTHER" id="PTHR34512">
    <property type="entry name" value="CELL SURFACE PROTEIN"/>
    <property type="match status" value="1"/>
</dbReference>
<dbReference type="OrthoDB" id="255628at2"/>
<gene>
    <name evidence="3" type="ORF">PX52LOC_01898</name>
</gene>
<dbReference type="AlphaFoldDB" id="A0A5C1A9Y1"/>
<dbReference type="InterPro" id="IPR002372">
    <property type="entry name" value="PQQ_rpt_dom"/>
</dbReference>
<dbReference type="SMART" id="SM00564">
    <property type="entry name" value="PQQ"/>
    <property type="match status" value="4"/>
</dbReference>